<comment type="caution">
    <text evidence="1">The sequence shown here is derived from an EMBL/GenBank/DDBJ whole genome shotgun (WGS) entry which is preliminary data.</text>
</comment>
<dbReference type="RefSeq" id="WP_068715179.1">
    <property type="nucleotide sequence ID" value="NZ_LWDV01000006.1"/>
</dbReference>
<reference evidence="1 2" key="2">
    <citation type="submission" date="2016-08" db="EMBL/GenBank/DDBJ databases">
        <title>Orenia metallireducens sp. nov. strain Z6, a Novel Metal-reducing Firmicute from the Deep Subsurface.</title>
        <authorList>
            <person name="Maxim B.I."/>
            <person name="Kenneth K."/>
            <person name="Flynn T.M."/>
            <person name="Oloughlin E.J."/>
            <person name="Locke R.A."/>
            <person name="Weber J.R."/>
            <person name="Egan S.M."/>
            <person name="Mackie R.I."/>
            <person name="Cann I.K."/>
        </authorList>
    </citation>
    <scope>NUCLEOTIDE SEQUENCE [LARGE SCALE GENOMIC DNA]</scope>
    <source>
        <strain evidence="1 2">Z6</strain>
    </source>
</reference>
<sequence length="184" mass="20839">MKKLLVMSLLIMLLSTFTIYAMSSPKIMAEGLREGYQTLGGSIYEEGTGTMSLLIFKGQNGNRYLITGDLKDRLRNLKGLPLTLTGQVEDLNLDGKLTQAKFNVKLYDVEYSSDYKEVSVLGTLEEDKEGLVLLTKEQKVIRLDSDTYHSLDNYLGKEIVINGFLEELTEYQAKMQVKSYRNID</sequence>
<dbReference type="Proteomes" id="UP000093514">
    <property type="component" value="Unassembled WGS sequence"/>
</dbReference>
<accession>A0A1C0ACJ4</accession>
<protein>
    <submittedName>
        <fullName evidence="1">Uncharacterized protein</fullName>
    </submittedName>
</protein>
<name>A0A1C0ACJ4_9FIRM</name>
<dbReference type="EMBL" id="LWDV01000006">
    <property type="protein sequence ID" value="OCL28086.1"/>
    <property type="molecule type" value="Genomic_DNA"/>
</dbReference>
<gene>
    <name evidence="1" type="ORF">U472_02510</name>
</gene>
<evidence type="ECO:0000313" key="2">
    <source>
        <dbReference type="Proteomes" id="UP000093514"/>
    </source>
</evidence>
<dbReference type="AlphaFoldDB" id="A0A1C0ACJ4"/>
<evidence type="ECO:0000313" key="1">
    <source>
        <dbReference type="EMBL" id="OCL28086.1"/>
    </source>
</evidence>
<dbReference type="OrthoDB" id="2112232at2"/>
<organism evidence="1 2">
    <name type="scientific">Orenia metallireducens</name>
    <dbReference type="NCBI Taxonomy" id="1413210"/>
    <lineage>
        <taxon>Bacteria</taxon>
        <taxon>Bacillati</taxon>
        <taxon>Bacillota</taxon>
        <taxon>Clostridia</taxon>
        <taxon>Halanaerobiales</taxon>
        <taxon>Halobacteroidaceae</taxon>
        <taxon>Orenia</taxon>
    </lineage>
</organism>
<keyword evidence="2" id="KW-1185">Reference proteome</keyword>
<proteinExistence type="predicted"/>
<reference evidence="2" key="1">
    <citation type="submission" date="2016-07" db="EMBL/GenBank/DDBJ databases">
        <authorList>
            <person name="Florea S."/>
            <person name="Webb J.S."/>
            <person name="Jaromczyk J."/>
            <person name="Schardl C.L."/>
        </authorList>
    </citation>
    <scope>NUCLEOTIDE SEQUENCE [LARGE SCALE GENOMIC DNA]</scope>
    <source>
        <strain evidence="2">Z6</strain>
    </source>
</reference>